<feature type="chain" id="PRO_5024453247" evidence="2">
    <location>
        <begin position="24"/>
        <end position="804"/>
    </location>
</feature>
<dbReference type="SUPFAM" id="SSF81901">
    <property type="entry name" value="HCP-like"/>
    <property type="match status" value="1"/>
</dbReference>
<sequence length="804" mass="88688">MMITRSTIVSLVLLLCLSFGALASDGPDRTARKYYKKGTDAFEKSDFDGARTNLQKAIENYPSYADAYFKLGNVALKEKKLQEAVSDFAKATSIDPAHADAQLALGRIYLAARKPEAALQRVDTILKRQPDNLDAILVKGSALLLEKRTGDAIRLLDPLYAKGQRDVNLIVLLSSAYFKKADPDNGKKILESGIAKHPQSTLLHLQLANFLLRRGDLKNAQATMETVVKIDPDNAAHAIALARLYWQTQDKEKAEHLLARSLEQNPADAPGRIAIANFYLEEKQIDPARDILLAGIAAGDPGVALKLALGELYIKTGNAQAAVDLLKSDLEQNQTAGETERNQLRNALAKIYIAARDPATAKTYVEAVLANDPHNLQALASRGMALKATGNPQAAIVDFNQVLARQPDFLGGYIQLADAYVMRRQLQAARETLDKGLHLAPHNRELLMAAYRVNLKDKDYKQAETHLRTLVEESPDAVDAQAELGDFYLALNDESSARREYSEIVLKAPRSPIGYIKLARLYLRQGKKASAVAQLRKGYQQGGKNPLLAAELITALLTAEQYDDAMALCDARLNEKPDEALAHDLKGKVMTRMKKFKAAQKAFEKAVALEPKWPQAGNDLAALFILQDKRKEAIAQFRKALADNPKNPVAYLTLGKLYEDKREYEKAIEIYKKGVGQVPGFWTAANRLAFLIADRTTSMETLDEAQKIASAAFRMKPGEGMIVDTLGWIHYKKGETEQALALYEKLIAAAPEDPLINYHMGAVLEKDGDIESARKRLKTATRGDTAFMGRERAEAMLKKLGSKS</sequence>
<dbReference type="Gene3D" id="1.25.40.10">
    <property type="entry name" value="Tetratricopeptide repeat domain"/>
    <property type="match status" value="5"/>
</dbReference>
<keyword evidence="2" id="KW-0732">Signal</keyword>
<feature type="repeat" description="TPR" evidence="1">
    <location>
        <begin position="614"/>
        <end position="647"/>
    </location>
</feature>
<name>A0A5K8ALZ9_9BACT</name>
<dbReference type="PROSITE" id="PS50005">
    <property type="entry name" value="TPR"/>
    <property type="match status" value="8"/>
</dbReference>
<feature type="repeat" description="TPR" evidence="1">
    <location>
        <begin position="201"/>
        <end position="234"/>
    </location>
</feature>
<feature type="signal peptide" evidence="2">
    <location>
        <begin position="1"/>
        <end position="23"/>
    </location>
</feature>
<dbReference type="RefSeq" id="WP_155313546.1">
    <property type="nucleotide sequence ID" value="NZ_AP021879.1"/>
</dbReference>
<dbReference type="SUPFAM" id="SSF48452">
    <property type="entry name" value="TPR-like"/>
    <property type="match status" value="3"/>
</dbReference>
<keyword evidence="4" id="KW-1185">Reference proteome</keyword>
<dbReference type="EMBL" id="AP021879">
    <property type="protein sequence ID" value="BBO92860.1"/>
    <property type="molecule type" value="Genomic_DNA"/>
</dbReference>
<evidence type="ECO:0000256" key="1">
    <source>
        <dbReference type="PROSITE-ProRule" id="PRU00339"/>
    </source>
</evidence>
<dbReference type="Proteomes" id="UP000422108">
    <property type="component" value="Chromosome"/>
</dbReference>
<evidence type="ECO:0000313" key="4">
    <source>
        <dbReference type="Proteomes" id="UP000422108"/>
    </source>
</evidence>
<dbReference type="PROSITE" id="PS50293">
    <property type="entry name" value="TPR_REGION"/>
    <property type="match status" value="1"/>
</dbReference>
<feature type="repeat" description="TPR" evidence="1">
    <location>
        <begin position="648"/>
        <end position="681"/>
    </location>
</feature>
<dbReference type="Pfam" id="PF13414">
    <property type="entry name" value="TPR_11"/>
    <property type="match status" value="2"/>
</dbReference>
<dbReference type="SMART" id="SM00028">
    <property type="entry name" value="TPR"/>
    <property type="match status" value="16"/>
</dbReference>
<dbReference type="InterPro" id="IPR019734">
    <property type="entry name" value="TPR_rpt"/>
</dbReference>
<organism evidence="3 4">
    <name type="scientific">Desulfosarcina ovata subsp. ovata</name>
    <dbReference type="NCBI Taxonomy" id="2752305"/>
    <lineage>
        <taxon>Bacteria</taxon>
        <taxon>Pseudomonadati</taxon>
        <taxon>Thermodesulfobacteriota</taxon>
        <taxon>Desulfobacteria</taxon>
        <taxon>Desulfobacterales</taxon>
        <taxon>Desulfosarcinaceae</taxon>
        <taxon>Desulfosarcina</taxon>
    </lineage>
</organism>
<dbReference type="PANTHER" id="PTHR12558:SF13">
    <property type="entry name" value="CELL DIVISION CYCLE PROTEIN 27 HOMOLOG"/>
    <property type="match status" value="1"/>
</dbReference>
<gene>
    <name evidence="3" type="ORF">DSCOOX_60400</name>
</gene>
<feature type="repeat" description="TPR" evidence="1">
    <location>
        <begin position="580"/>
        <end position="613"/>
    </location>
</feature>
<reference evidence="3 4" key="1">
    <citation type="submission" date="2019-11" db="EMBL/GenBank/DDBJ databases">
        <title>Comparative genomics of hydrocarbon-degrading Desulfosarcina strains.</title>
        <authorList>
            <person name="Watanabe M."/>
            <person name="Kojima H."/>
            <person name="Fukui M."/>
        </authorList>
    </citation>
    <scope>NUCLEOTIDE SEQUENCE [LARGE SCALE GENOMIC DNA]</scope>
    <source>
        <strain evidence="4">oXyS1</strain>
    </source>
</reference>
<feature type="repeat" description="TPR" evidence="1">
    <location>
        <begin position="720"/>
        <end position="753"/>
    </location>
</feature>
<keyword evidence="1" id="KW-0802">TPR repeat</keyword>
<evidence type="ECO:0000256" key="2">
    <source>
        <dbReference type="SAM" id="SignalP"/>
    </source>
</evidence>
<evidence type="ECO:0000313" key="3">
    <source>
        <dbReference type="EMBL" id="BBO92860.1"/>
    </source>
</evidence>
<protein>
    <submittedName>
        <fullName evidence="3">Uncharacterized protein</fullName>
    </submittedName>
</protein>
<accession>A0A5K8ALZ9</accession>
<dbReference type="AlphaFoldDB" id="A0A5K8ALZ9"/>
<dbReference type="InterPro" id="IPR011990">
    <property type="entry name" value="TPR-like_helical_dom_sf"/>
</dbReference>
<feature type="repeat" description="TPR" evidence="1">
    <location>
        <begin position="410"/>
        <end position="443"/>
    </location>
</feature>
<feature type="repeat" description="TPR" evidence="1">
    <location>
        <begin position="99"/>
        <end position="132"/>
    </location>
</feature>
<dbReference type="Pfam" id="PF14559">
    <property type="entry name" value="TPR_19"/>
    <property type="match status" value="6"/>
</dbReference>
<proteinExistence type="predicted"/>
<feature type="repeat" description="TPR" evidence="1">
    <location>
        <begin position="65"/>
        <end position="98"/>
    </location>
</feature>
<dbReference type="PANTHER" id="PTHR12558">
    <property type="entry name" value="CELL DIVISION CYCLE 16,23,27"/>
    <property type="match status" value="1"/>
</dbReference>